<dbReference type="AlphaFoldDB" id="A0A0F9MEM5"/>
<sequence>MSTKGSIEYVELGETPNIASVHVYTECFDSEDNIYIESYIQGEAENYTEQIVIRKDVWDELVKRITK</sequence>
<dbReference type="EMBL" id="LAZR01004762">
    <property type="protein sequence ID" value="KKN05795.1"/>
    <property type="molecule type" value="Genomic_DNA"/>
</dbReference>
<organism evidence="1">
    <name type="scientific">marine sediment metagenome</name>
    <dbReference type="NCBI Taxonomy" id="412755"/>
    <lineage>
        <taxon>unclassified sequences</taxon>
        <taxon>metagenomes</taxon>
        <taxon>ecological metagenomes</taxon>
    </lineage>
</organism>
<gene>
    <name evidence="1" type="ORF">LCGC14_1083910</name>
</gene>
<protein>
    <submittedName>
        <fullName evidence="1">Uncharacterized protein</fullName>
    </submittedName>
</protein>
<name>A0A0F9MEM5_9ZZZZ</name>
<reference evidence="1" key="1">
    <citation type="journal article" date="2015" name="Nature">
        <title>Complex archaea that bridge the gap between prokaryotes and eukaryotes.</title>
        <authorList>
            <person name="Spang A."/>
            <person name="Saw J.H."/>
            <person name="Jorgensen S.L."/>
            <person name="Zaremba-Niedzwiedzka K."/>
            <person name="Martijn J."/>
            <person name="Lind A.E."/>
            <person name="van Eijk R."/>
            <person name="Schleper C."/>
            <person name="Guy L."/>
            <person name="Ettema T.J."/>
        </authorList>
    </citation>
    <scope>NUCLEOTIDE SEQUENCE</scope>
</reference>
<evidence type="ECO:0000313" key="1">
    <source>
        <dbReference type="EMBL" id="KKN05795.1"/>
    </source>
</evidence>
<proteinExistence type="predicted"/>
<accession>A0A0F9MEM5</accession>
<comment type="caution">
    <text evidence="1">The sequence shown here is derived from an EMBL/GenBank/DDBJ whole genome shotgun (WGS) entry which is preliminary data.</text>
</comment>